<evidence type="ECO:0000256" key="1">
    <source>
        <dbReference type="ARBA" id="ARBA00022723"/>
    </source>
</evidence>
<evidence type="ECO:0000259" key="8">
    <source>
        <dbReference type="PROSITE" id="PS50048"/>
    </source>
</evidence>
<dbReference type="PANTHER" id="PTHR31779:SF4">
    <property type="entry name" value="2-NITROPROPANE DIOXYGENASE FAMILY, PUTATIVE (AFU_ORTHOLOGUE AFUA_2G17430)-RELATED"/>
    <property type="match status" value="1"/>
</dbReference>
<keyword evidence="3" id="KW-0805">Transcription regulation</keyword>
<evidence type="ECO:0000313" key="10">
    <source>
        <dbReference type="Proteomes" id="UP001341245"/>
    </source>
</evidence>
<dbReference type="CDD" id="cd00067">
    <property type="entry name" value="GAL4"/>
    <property type="match status" value="1"/>
</dbReference>
<dbReference type="SMART" id="SM00906">
    <property type="entry name" value="Fungal_trans"/>
    <property type="match status" value="1"/>
</dbReference>
<dbReference type="InterPro" id="IPR007219">
    <property type="entry name" value="XnlR_reg_dom"/>
</dbReference>
<evidence type="ECO:0000256" key="4">
    <source>
        <dbReference type="ARBA" id="ARBA00023125"/>
    </source>
</evidence>
<organism evidence="9 10">
    <name type="scientific">Aureobasidium pullulans</name>
    <name type="common">Black yeast</name>
    <name type="synonym">Pullularia pullulans</name>
    <dbReference type="NCBI Taxonomy" id="5580"/>
    <lineage>
        <taxon>Eukaryota</taxon>
        <taxon>Fungi</taxon>
        <taxon>Dikarya</taxon>
        <taxon>Ascomycota</taxon>
        <taxon>Pezizomycotina</taxon>
        <taxon>Dothideomycetes</taxon>
        <taxon>Dothideomycetidae</taxon>
        <taxon>Dothideales</taxon>
        <taxon>Saccotheciaceae</taxon>
        <taxon>Aureobasidium</taxon>
    </lineage>
</organism>
<keyword evidence="1" id="KW-0479">Metal-binding</keyword>
<keyword evidence="6" id="KW-0539">Nucleus</keyword>
<dbReference type="Pfam" id="PF00172">
    <property type="entry name" value="Zn_clus"/>
    <property type="match status" value="1"/>
</dbReference>
<feature type="domain" description="Zn(2)-C6 fungal-type" evidence="8">
    <location>
        <begin position="14"/>
        <end position="43"/>
    </location>
</feature>
<proteinExistence type="predicted"/>
<accession>A0ABR0TR80</accession>
<dbReference type="PROSITE" id="PS50048">
    <property type="entry name" value="ZN2_CY6_FUNGAL_2"/>
    <property type="match status" value="1"/>
</dbReference>
<dbReference type="SUPFAM" id="SSF57701">
    <property type="entry name" value="Zn2/Cys6 DNA-binding domain"/>
    <property type="match status" value="1"/>
</dbReference>
<dbReference type="Pfam" id="PF04082">
    <property type="entry name" value="Fungal_trans"/>
    <property type="match status" value="1"/>
</dbReference>
<dbReference type="InterPro" id="IPR001138">
    <property type="entry name" value="Zn2Cys6_DnaBD"/>
</dbReference>
<keyword evidence="10" id="KW-1185">Reference proteome</keyword>
<feature type="compositionally biased region" description="Polar residues" evidence="7">
    <location>
        <begin position="62"/>
        <end position="73"/>
    </location>
</feature>
<keyword evidence="2" id="KW-0862">Zinc</keyword>
<evidence type="ECO:0000256" key="2">
    <source>
        <dbReference type="ARBA" id="ARBA00022833"/>
    </source>
</evidence>
<reference evidence="9 10" key="1">
    <citation type="submission" date="2023-11" db="EMBL/GenBank/DDBJ databases">
        <title>Draft genome sequence and annotation of the polyextremotolerant black yeast-like fungus Aureobasidium pullulans NRRL 62042.</title>
        <authorList>
            <person name="Dielentheis-Frenken M.R.E."/>
            <person name="Wibberg D."/>
            <person name="Blank L.M."/>
            <person name="Tiso T."/>
        </authorList>
    </citation>
    <scope>NUCLEOTIDE SEQUENCE [LARGE SCALE GENOMIC DNA]</scope>
    <source>
        <strain evidence="9 10">NRRL 62042</strain>
    </source>
</reference>
<evidence type="ECO:0000256" key="6">
    <source>
        <dbReference type="ARBA" id="ARBA00023242"/>
    </source>
</evidence>
<sequence length="564" mass="63095">MPPKPQGRQRVRKACVSCQQKKRKCNGLEPCDTCDGYGFDCYYHSATNPIEENMGRPRTSSKRTSAAVSTRDLNTADTPQVNTRKRARHDFLEPNKSRYVGTGSAISFPLKLSRDMGAVDLPRLHSYAWNAGTRPEAIPSFTPQVVQLVRYEDLHALTSVYFEVVHPVFGVIDKADFTLRCVEHWMGDSQSLGFDALVGSVCALGSLFAGNGRFAGEVDLVKATKILLDNISTIHGATEDFVVAWILRSLYLRSTTRPHASWMSTCSTMHIIEAVGLHREIGTTFISSNSARMSTPYHKFPELRRRIFWTAKALNLMFSCEYGRSPIHLDEVNCEEPAAVDGDRTTELIALAKLMSVNAMTSREVLEESLAKMSEACSSCPLLILMRANASFCIYRRLCLYDPGPSREYLTNIMKMGEDALLPAQTLVLSHQVWWDVLAVPFHYICVLLHINSFESLSLLSVAMSGLRRITRHLGTHMAKEAESTASSLISVCSQRKQREMHCLTAQLSVESESDPLQHDLQLQADELQNRTPLPEWLYDIVPGWDCQPNSSSTESHLGMAPNR</sequence>
<dbReference type="PANTHER" id="PTHR31779">
    <property type="entry name" value="2-NITROPROPANE DIOXYGENASE FAMILY, PUTATIVE (AFU_ORTHOLOGUE AFUA_2G17430)-RELATED"/>
    <property type="match status" value="1"/>
</dbReference>
<comment type="caution">
    <text evidence="9">The sequence shown here is derived from an EMBL/GenBank/DDBJ whole genome shotgun (WGS) entry which is preliminary data.</text>
</comment>
<evidence type="ECO:0000313" key="9">
    <source>
        <dbReference type="EMBL" id="KAK6006607.1"/>
    </source>
</evidence>
<dbReference type="EMBL" id="JASGXD010000004">
    <property type="protein sequence ID" value="KAK6006607.1"/>
    <property type="molecule type" value="Genomic_DNA"/>
</dbReference>
<keyword evidence="4" id="KW-0238">DNA-binding</keyword>
<gene>
    <name evidence="9" type="ORF">QM012_007017</name>
</gene>
<evidence type="ECO:0000256" key="7">
    <source>
        <dbReference type="SAM" id="MobiDB-lite"/>
    </source>
</evidence>
<evidence type="ECO:0000256" key="3">
    <source>
        <dbReference type="ARBA" id="ARBA00023015"/>
    </source>
</evidence>
<dbReference type="Gene3D" id="4.10.240.10">
    <property type="entry name" value="Zn(2)-C6 fungal-type DNA-binding domain"/>
    <property type="match status" value="1"/>
</dbReference>
<dbReference type="Proteomes" id="UP001341245">
    <property type="component" value="Unassembled WGS sequence"/>
</dbReference>
<name>A0ABR0TR80_AURPU</name>
<dbReference type="SMART" id="SM00066">
    <property type="entry name" value="GAL4"/>
    <property type="match status" value="1"/>
</dbReference>
<feature type="region of interest" description="Disordered" evidence="7">
    <location>
        <begin position="50"/>
        <end position="73"/>
    </location>
</feature>
<dbReference type="InterPro" id="IPR036864">
    <property type="entry name" value="Zn2-C6_fun-type_DNA-bd_sf"/>
</dbReference>
<evidence type="ECO:0000256" key="5">
    <source>
        <dbReference type="ARBA" id="ARBA00023163"/>
    </source>
</evidence>
<dbReference type="InterPro" id="IPR052478">
    <property type="entry name" value="Metabolite_Synth_Reg"/>
</dbReference>
<protein>
    <recommendedName>
        <fullName evidence="8">Zn(2)-C6 fungal-type domain-containing protein</fullName>
    </recommendedName>
</protein>
<dbReference type="CDD" id="cd12148">
    <property type="entry name" value="fungal_TF_MHR"/>
    <property type="match status" value="1"/>
</dbReference>
<keyword evidence="5" id="KW-0804">Transcription</keyword>